<dbReference type="Proteomes" id="UP000290289">
    <property type="component" value="Chromosome 8"/>
</dbReference>
<dbReference type="AlphaFoldDB" id="A0A498J980"/>
<accession>A0A498J980</accession>
<feature type="region of interest" description="Disordered" evidence="1">
    <location>
        <begin position="51"/>
        <end position="82"/>
    </location>
</feature>
<keyword evidence="4" id="KW-1185">Reference proteome</keyword>
<evidence type="ECO:0000256" key="1">
    <source>
        <dbReference type="SAM" id="MobiDB-lite"/>
    </source>
</evidence>
<sequence>MVDAPKGHPPPGAARSGLFFGLTTTTMAITAAVIAGGVGYYTLYVKRKPEAYPRRVADPPPTARVDPDITRPRKSPDHRPSS</sequence>
<keyword evidence="2" id="KW-0812">Transmembrane</keyword>
<evidence type="ECO:0000313" key="4">
    <source>
        <dbReference type="Proteomes" id="UP000290289"/>
    </source>
</evidence>
<evidence type="ECO:0008006" key="5">
    <source>
        <dbReference type="Google" id="ProtNLM"/>
    </source>
</evidence>
<keyword evidence="2" id="KW-1133">Transmembrane helix</keyword>
<dbReference type="EMBL" id="RDQH01000334">
    <property type="protein sequence ID" value="RXH91375.1"/>
    <property type="molecule type" value="Genomic_DNA"/>
</dbReference>
<evidence type="ECO:0000313" key="3">
    <source>
        <dbReference type="EMBL" id="RXH91375.1"/>
    </source>
</evidence>
<evidence type="ECO:0000256" key="2">
    <source>
        <dbReference type="SAM" id="Phobius"/>
    </source>
</evidence>
<reference evidence="3 4" key="1">
    <citation type="submission" date="2018-10" db="EMBL/GenBank/DDBJ databases">
        <title>A high-quality apple genome assembly.</title>
        <authorList>
            <person name="Hu J."/>
        </authorList>
    </citation>
    <scope>NUCLEOTIDE SEQUENCE [LARGE SCALE GENOMIC DNA]</scope>
    <source>
        <strain evidence="4">cv. HFTH1</strain>
        <tissue evidence="3">Young leaf</tissue>
    </source>
</reference>
<feature type="transmembrane region" description="Helical" evidence="2">
    <location>
        <begin position="20"/>
        <end position="45"/>
    </location>
</feature>
<comment type="caution">
    <text evidence="3">The sequence shown here is derived from an EMBL/GenBank/DDBJ whole genome shotgun (WGS) entry which is preliminary data.</text>
</comment>
<name>A0A498J980_MALDO</name>
<protein>
    <recommendedName>
        <fullName evidence="5">Transmembrane protein</fullName>
    </recommendedName>
</protein>
<organism evidence="3 4">
    <name type="scientific">Malus domestica</name>
    <name type="common">Apple</name>
    <name type="synonym">Pyrus malus</name>
    <dbReference type="NCBI Taxonomy" id="3750"/>
    <lineage>
        <taxon>Eukaryota</taxon>
        <taxon>Viridiplantae</taxon>
        <taxon>Streptophyta</taxon>
        <taxon>Embryophyta</taxon>
        <taxon>Tracheophyta</taxon>
        <taxon>Spermatophyta</taxon>
        <taxon>Magnoliopsida</taxon>
        <taxon>eudicotyledons</taxon>
        <taxon>Gunneridae</taxon>
        <taxon>Pentapetalae</taxon>
        <taxon>rosids</taxon>
        <taxon>fabids</taxon>
        <taxon>Rosales</taxon>
        <taxon>Rosaceae</taxon>
        <taxon>Amygdaloideae</taxon>
        <taxon>Maleae</taxon>
        <taxon>Malus</taxon>
    </lineage>
</organism>
<keyword evidence="2" id="KW-0472">Membrane</keyword>
<proteinExistence type="predicted"/>
<feature type="compositionally biased region" description="Basic and acidic residues" evidence="1">
    <location>
        <begin position="65"/>
        <end position="82"/>
    </location>
</feature>
<gene>
    <name evidence="3" type="ORF">DVH24_020398</name>
</gene>